<organism evidence="4 5">
    <name type="scientific">Peptidiphaga gingivicola</name>
    <dbReference type="NCBI Taxonomy" id="2741497"/>
    <lineage>
        <taxon>Bacteria</taxon>
        <taxon>Bacillati</taxon>
        <taxon>Actinomycetota</taxon>
        <taxon>Actinomycetes</taxon>
        <taxon>Actinomycetales</taxon>
        <taxon>Actinomycetaceae</taxon>
        <taxon>Peptidiphaga</taxon>
    </lineage>
</organism>
<evidence type="ECO:0000256" key="2">
    <source>
        <dbReference type="SAM" id="Phobius"/>
    </source>
</evidence>
<keyword evidence="2" id="KW-0812">Transmembrane</keyword>
<dbReference type="EMBL" id="LVZK01000001">
    <property type="protein sequence ID" value="OAP86151.1"/>
    <property type="molecule type" value="Genomic_DNA"/>
</dbReference>
<feature type="transmembrane region" description="Helical" evidence="2">
    <location>
        <begin position="666"/>
        <end position="686"/>
    </location>
</feature>
<feature type="compositionally biased region" description="Low complexity" evidence="1">
    <location>
        <begin position="56"/>
        <end position="84"/>
    </location>
</feature>
<dbReference type="AlphaFoldDB" id="A0A179B4V7"/>
<feature type="signal peptide" evidence="3">
    <location>
        <begin position="1"/>
        <end position="31"/>
    </location>
</feature>
<feature type="transmembrane region" description="Helical" evidence="2">
    <location>
        <begin position="514"/>
        <end position="533"/>
    </location>
</feature>
<evidence type="ECO:0000313" key="5">
    <source>
        <dbReference type="Proteomes" id="UP000078368"/>
    </source>
</evidence>
<accession>A0A179B4V7</accession>
<feature type="region of interest" description="Disordered" evidence="1">
    <location>
        <begin position="34"/>
        <end position="84"/>
    </location>
</feature>
<name>A0A179B4V7_9ACTO</name>
<sequence length="953" mass="100540">MAAHARRFGAWAVLFLFALTVFAVAPRSAQAAKGANAAGASSRQLAQKQAERERSAGAANGAPSANRAAAGSRGAAPASGAQAAAKGGKRRTVVVVTGGVRWDQLDHARAPNLAQLGASGAMANLVPLATRGAPCPVDTWLAFSAGRQISERAISTTPTCAQPPVAAGDVLPNWDRYTRALAATDPKARLGRFAESLHKAGVTTHSIGDGGAYVLANGSGDVPANHTPNPLTVKELGEETARSAAKYDLTIVDADAESYASDQERDAARQLFQEQRKELENDQQPTPTPTDGIGPENPTPPDTVDGSTLQPDRRAFSAINTLRVESILERVPAGTRVVIMSAVDIDTYSYMQLFVMADVSTKGRIIPVGLAGSDSVRHEGLIQMLDVVPTLFEWAGADRTGIAGSPISVARTADACEQSQPCYTNRVDELADQSLHANKMRTFRGEFIQYMTWAAIGYFLLSLFFFARRFYASTLGRRRAYAKLWQWLGLTLSALPLASLVANYFGWWSASRPYVALFGGSWIGAAAVAAAVLPLARLHSLAPLTVVSCSTAALVAIDAATGSELMADSPVGFNLLTAARFYGIGNEAYALLASGALIGLAFLGVWLRRWGRFAAGGVVLFIGLAIGAIDALPSMGADFGGVLSFVPALGLLVLMVAKLRLSWRRLLVVGTVTMGAAVAIAVVDWMRPAEARTHLGRFVQSVVDGDLLAVVGRKLSTNIRLLSASTHRWVVLAALLLFFLCLIHLVRVPKNPDGAGGALPRAGGALSRVSDAPSRAGGVSSPAGDALSSATDRAEADAGAAVRVETAVAAQPVWTGTAQEGGRTERTETGALGEEALGEDAIEGRSKLRRAIAWCHMWAELVWLRLREWARRTRIRAEESWSLRPLEGRTFEGLRLGLISLGVCMALAFGLNDSGIVLPGMAAILVIPGIAVAAVKDREGGRREVGGNEPTEA</sequence>
<evidence type="ECO:0000256" key="3">
    <source>
        <dbReference type="SAM" id="SignalP"/>
    </source>
</evidence>
<dbReference type="Proteomes" id="UP000078368">
    <property type="component" value="Unassembled WGS sequence"/>
</dbReference>
<feature type="transmembrane region" description="Helical" evidence="2">
    <location>
        <begin position="729"/>
        <end position="746"/>
    </location>
</feature>
<gene>
    <name evidence="4" type="ORF">A4H34_02965</name>
</gene>
<feature type="transmembrane region" description="Helical" evidence="2">
    <location>
        <begin position="588"/>
        <end position="606"/>
    </location>
</feature>
<protein>
    <submittedName>
        <fullName evidence="4">Uncharacterized protein</fullName>
    </submittedName>
</protein>
<keyword evidence="2" id="KW-0472">Membrane</keyword>
<dbReference type="RefSeq" id="WP_064231024.1">
    <property type="nucleotide sequence ID" value="NZ_LVZK01000001.1"/>
</dbReference>
<feature type="region of interest" description="Disordered" evidence="1">
    <location>
        <begin position="770"/>
        <end position="790"/>
    </location>
</feature>
<feature type="chain" id="PRO_5008099038" evidence="3">
    <location>
        <begin position="32"/>
        <end position="953"/>
    </location>
</feature>
<keyword evidence="2" id="KW-1133">Transmembrane helix</keyword>
<feature type="transmembrane region" description="Helical" evidence="2">
    <location>
        <begin position="487"/>
        <end position="508"/>
    </location>
</feature>
<feature type="transmembrane region" description="Helical" evidence="2">
    <location>
        <begin position="540"/>
        <end position="560"/>
    </location>
</feature>
<feature type="transmembrane region" description="Helical" evidence="2">
    <location>
        <begin position="613"/>
        <end position="633"/>
    </location>
</feature>
<keyword evidence="5" id="KW-1185">Reference proteome</keyword>
<reference evidence="4 5" key="1">
    <citation type="submission" date="2016-04" db="EMBL/GenBank/DDBJ databases">
        <title>Peptidophaga gingivicola gen. nov., sp. nov., isolated from human subgingival plaque.</title>
        <authorList>
            <person name="Beall C.J."/>
            <person name="Mokrzan E.M."/>
            <person name="Griffen A.L."/>
            <person name="Leys E.J."/>
        </authorList>
    </citation>
    <scope>NUCLEOTIDE SEQUENCE [LARGE SCALE GENOMIC DNA]</scope>
    <source>
        <strain evidence="4 5">BA112</strain>
    </source>
</reference>
<keyword evidence="3" id="KW-0732">Signal</keyword>
<comment type="caution">
    <text evidence="4">The sequence shown here is derived from an EMBL/GenBank/DDBJ whole genome shotgun (WGS) entry which is preliminary data.</text>
</comment>
<evidence type="ECO:0000256" key="1">
    <source>
        <dbReference type="SAM" id="MobiDB-lite"/>
    </source>
</evidence>
<dbReference type="STRING" id="1823756.A4H34_02965"/>
<dbReference type="OrthoDB" id="3264110at2"/>
<evidence type="ECO:0000313" key="4">
    <source>
        <dbReference type="EMBL" id="OAP86151.1"/>
    </source>
</evidence>
<proteinExistence type="predicted"/>
<feature type="transmembrane region" description="Helical" evidence="2">
    <location>
        <begin position="916"/>
        <end position="935"/>
    </location>
</feature>
<feature type="transmembrane region" description="Helical" evidence="2">
    <location>
        <begin position="893"/>
        <end position="910"/>
    </location>
</feature>
<feature type="transmembrane region" description="Helical" evidence="2">
    <location>
        <begin position="639"/>
        <end position="659"/>
    </location>
</feature>
<feature type="region of interest" description="Disordered" evidence="1">
    <location>
        <begin position="277"/>
        <end position="309"/>
    </location>
</feature>
<feature type="transmembrane region" description="Helical" evidence="2">
    <location>
        <begin position="447"/>
        <end position="466"/>
    </location>
</feature>